<accession>A0A9X6RNH1</accession>
<protein>
    <recommendedName>
        <fullName evidence="2">Bulb-type lectin domain-containing protein</fullName>
    </recommendedName>
</protein>
<dbReference type="AlphaFoldDB" id="A0A9X6RNH1"/>
<evidence type="ECO:0000313" key="4">
    <source>
        <dbReference type="Proteomes" id="UP000192578"/>
    </source>
</evidence>
<organism evidence="3 4">
    <name type="scientific">Hypsibius exemplaris</name>
    <name type="common">Freshwater tardigrade</name>
    <dbReference type="NCBI Taxonomy" id="2072580"/>
    <lineage>
        <taxon>Eukaryota</taxon>
        <taxon>Metazoa</taxon>
        <taxon>Ecdysozoa</taxon>
        <taxon>Tardigrada</taxon>
        <taxon>Eutardigrada</taxon>
        <taxon>Parachela</taxon>
        <taxon>Hypsibioidea</taxon>
        <taxon>Hypsibiidae</taxon>
        <taxon>Hypsibius</taxon>
    </lineage>
</organism>
<evidence type="ECO:0000313" key="3">
    <source>
        <dbReference type="EMBL" id="OWA54378.1"/>
    </source>
</evidence>
<dbReference type="OrthoDB" id="1853170at2759"/>
<dbReference type="SUPFAM" id="SSF51110">
    <property type="entry name" value="alpha-D-mannose-specific plant lectins"/>
    <property type="match status" value="1"/>
</dbReference>
<comment type="caution">
    <text evidence="3">The sequence shown here is derived from an EMBL/GenBank/DDBJ whole genome shotgun (WGS) entry which is preliminary data.</text>
</comment>
<name>A0A9X6RNH1_HYPEX</name>
<reference evidence="4" key="1">
    <citation type="submission" date="2017-01" db="EMBL/GenBank/DDBJ databases">
        <title>Comparative genomics of anhydrobiosis in the tardigrade Hypsibius dujardini.</title>
        <authorList>
            <person name="Yoshida Y."/>
            <person name="Koutsovoulos G."/>
            <person name="Laetsch D."/>
            <person name="Stevens L."/>
            <person name="Kumar S."/>
            <person name="Horikawa D."/>
            <person name="Ishino K."/>
            <person name="Komine S."/>
            <person name="Tomita M."/>
            <person name="Blaxter M."/>
            <person name="Arakawa K."/>
        </authorList>
    </citation>
    <scope>NUCLEOTIDE SEQUENCE [LARGE SCALE GENOMIC DNA]</scope>
    <source>
        <strain evidence="4">Z151</strain>
    </source>
</reference>
<evidence type="ECO:0000256" key="1">
    <source>
        <dbReference type="SAM" id="MobiDB-lite"/>
    </source>
</evidence>
<keyword evidence="4" id="KW-1185">Reference proteome</keyword>
<evidence type="ECO:0000259" key="2">
    <source>
        <dbReference type="PROSITE" id="PS50927"/>
    </source>
</evidence>
<sequence length="536" mass="59643">MAGLTSAGETDPNRKTACFNSSRSLKELGPGDSLGVGESIWSPNRTANLLVQADGNLVVYRQCDCQVIWDSKTNSNYSRVRPLRMRADGNLVIYDIEDTVIWASGTNEKRFAGARLRLEDTGSLCIEKTRGLCLWRSGGIALCHPAYAPTFEDAQGHPESMGANKSLSTFTMNETGNLQVTYVEKSPVIFKDIQSRSFGNLTTLSADLRLADLGGEIFSPQLNVKRTMRREGDLVLFGMLIMISIRTEHWPLQFKRSPGLGLGYAGRGLLVRILRVNNDGTICIARNGSRCLWTSAVMVYVILCTQRNFDDAKVILWPGERFQRNDTVYSRQKTCRLSTQSDENLVLTRTCDGEKIYSVKNNSELLNKRVIVHGLGIEVNGELMMYTENGWTWRNMRNNWVTPDGANLRLSDDCILCVYKNGACLWTSSGRAYACPANNSDGESRLIVNDDNLPNPAQIRQLTREKSSDLLMREVLESGEALFVGQSLWSPGRNVQLKMEWTGNLTTYRRCDNKSIWSSATSGPTATAIGGHAGER</sequence>
<dbReference type="Gene3D" id="2.90.10.10">
    <property type="entry name" value="Bulb-type lectin domain"/>
    <property type="match status" value="4"/>
</dbReference>
<proteinExistence type="predicted"/>
<gene>
    <name evidence="3" type="ORF">BV898_18782</name>
</gene>
<dbReference type="PROSITE" id="PS50927">
    <property type="entry name" value="BULB_LECTIN"/>
    <property type="match status" value="1"/>
</dbReference>
<dbReference type="InterPro" id="IPR036426">
    <property type="entry name" value="Bulb-type_lectin_dom_sf"/>
</dbReference>
<dbReference type="Proteomes" id="UP000192578">
    <property type="component" value="Unassembled WGS sequence"/>
</dbReference>
<dbReference type="SMART" id="SM00108">
    <property type="entry name" value="B_lectin"/>
    <property type="match status" value="1"/>
</dbReference>
<dbReference type="EMBL" id="MTYJ01000399">
    <property type="protein sequence ID" value="OWA54378.1"/>
    <property type="molecule type" value="Genomic_DNA"/>
</dbReference>
<feature type="domain" description="Bulb-type lectin" evidence="2">
    <location>
        <begin position="25"/>
        <end position="139"/>
    </location>
</feature>
<feature type="region of interest" description="Disordered" evidence="1">
    <location>
        <begin position="1"/>
        <end position="21"/>
    </location>
</feature>
<dbReference type="InterPro" id="IPR001480">
    <property type="entry name" value="Bulb-type_lectin_dom"/>
</dbReference>